<protein>
    <submittedName>
        <fullName evidence="2">Uncharacterized protein</fullName>
    </submittedName>
</protein>
<gene>
    <name evidence="2" type="ORF">Slin15195_G077500</name>
</gene>
<accession>A0A9Q9B160</accession>
<feature type="region of interest" description="Disordered" evidence="1">
    <location>
        <begin position="176"/>
        <end position="247"/>
    </location>
</feature>
<evidence type="ECO:0000313" key="2">
    <source>
        <dbReference type="EMBL" id="USW54431.1"/>
    </source>
</evidence>
<feature type="region of interest" description="Disordered" evidence="1">
    <location>
        <begin position="1"/>
        <end position="21"/>
    </location>
</feature>
<evidence type="ECO:0000313" key="3">
    <source>
        <dbReference type="Proteomes" id="UP001056384"/>
    </source>
</evidence>
<dbReference type="AlphaFoldDB" id="A0A9Q9B160"/>
<proteinExistence type="predicted"/>
<feature type="compositionally biased region" description="Polar residues" evidence="1">
    <location>
        <begin position="1"/>
        <end position="13"/>
    </location>
</feature>
<dbReference type="Proteomes" id="UP001056384">
    <property type="component" value="Chromosome 6"/>
</dbReference>
<reference evidence="2" key="1">
    <citation type="submission" date="2022-06" db="EMBL/GenBank/DDBJ databases">
        <title>Complete genome sequences of two strains of the flax pathogen Septoria linicola.</title>
        <authorList>
            <person name="Lapalu N."/>
            <person name="Simon A."/>
            <person name="Demenou B."/>
            <person name="Paumier D."/>
            <person name="Guillot M.-P."/>
            <person name="Gout L."/>
            <person name="Valade R."/>
        </authorList>
    </citation>
    <scope>NUCLEOTIDE SEQUENCE</scope>
    <source>
        <strain evidence="2">SE15195</strain>
    </source>
</reference>
<organism evidence="2 3">
    <name type="scientific">Septoria linicola</name>
    <dbReference type="NCBI Taxonomy" id="215465"/>
    <lineage>
        <taxon>Eukaryota</taxon>
        <taxon>Fungi</taxon>
        <taxon>Dikarya</taxon>
        <taxon>Ascomycota</taxon>
        <taxon>Pezizomycotina</taxon>
        <taxon>Dothideomycetes</taxon>
        <taxon>Dothideomycetidae</taxon>
        <taxon>Mycosphaerellales</taxon>
        <taxon>Mycosphaerellaceae</taxon>
        <taxon>Septoria</taxon>
    </lineage>
</organism>
<keyword evidence="3" id="KW-1185">Reference proteome</keyword>
<dbReference type="EMBL" id="CP099423">
    <property type="protein sequence ID" value="USW54431.1"/>
    <property type="molecule type" value="Genomic_DNA"/>
</dbReference>
<sequence>MADFNNLYQAPQHQRSKNRFPIINGPAPYYDPPWPAQEEPSPLAIRLQQLRYAPPSEIGQVPVKELIEIRTFQENILDEYGEWASQQRFGRAHHLAQCAKLKNDLANMTAGWIQLSEGWVEEQERRRALESVDLAKGRFSTILTWREKVRRASESGYSVESDEDDEDLQEYQSVEVAEASEEGYGVPAAAAKTKVRSTEKQSKVTKTTTTRRQKVPTKSKNEALLASLQASVPKESGTGFRFAPPLT</sequence>
<name>A0A9Q9B160_9PEZI</name>
<evidence type="ECO:0000256" key="1">
    <source>
        <dbReference type="SAM" id="MobiDB-lite"/>
    </source>
</evidence>